<proteinExistence type="predicted"/>
<dbReference type="PANTHER" id="PTHR33240">
    <property type="entry name" value="OS08G0508500 PROTEIN"/>
    <property type="match status" value="1"/>
</dbReference>
<sequence>MSLLTIVTARSPMHSEMVQTLQVYSHSNGSSGKRFPTMIRKPQECFTNFPSGGSIETFELLVQKFTFHFASKRKQKRSATYLFNIRQNDDESLKNYIGRFNNEILEVQDLRRTRSRGKFHDRECKERKDKGERENAPVKGVINTIAGGPLGGDSKRTRKQYERSMREDRRKELVMNVEAEEEIIFGPKDLNSEVGLLNDPMLIKMYIANFSVHKVLVDNGSSVDIIFWDVLRRMDLKNTNLDPVQTPLVGFGGSEVTSLGFIDLPVSLEMNQAEELQ</sequence>
<reference evidence="1" key="2">
    <citation type="journal article" date="2024" name="Plant">
        <title>Genomic evolution and insights into agronomic trait innovations of Sesamum species.</title>
        <authorList>
            <person name="Miao H."/>
            <person name="Wang L."/>
            <person name="Qu L."/>
            <person name="Liu H."/>
            <person name="Sun Y."/>
            <person name="Le M."/>
            <person name="Wang Q."/>
            <person name="Wei S."/>
            <person name="Zheng Y."/>
            <person name="Lin W."/>
            <person name="Duan Y."/>
            <person name="Cao H."/>
            <person name="Xiong S."/>
            <person name="Wang X."/>
            <person name="Wei L."/>
            <person name="Li C."/>
            <person name="Ma Q."/>
            <person name="Ju M."/>
            <person name="Zhao R."/>
            <person name="Li G."/>
            <person name="Mu C."/>
            <person name="Tian Q."/>
            <person name="Mei H."/>
            <person name="Zhang T."/>
            <person name="Gao T."/>
            <person name="Zhang H."/>
        </authorList>
    </citation>
    <scope>NUCLEOTIDE SEQUENCE</scope>
    <source>
        <strain evidence="1">K16</strain>
    </source>
</reference>
<dbReference type="PANTHER" id="PTHR33240:SF15">
    <property type="entry name" value="GAG-PRO-LIKE PROTEIN"/>
    <property type="match status" value="1"/>
</dbReference>
<gene>
    <name evidence="1" type="ORF">Sango_2433500</name>
</gene>
<dbReference type="Proteomes" id="UP001289374">
    <property type="component" value="Unassembled WGS sequence"/>
</dbReference>
<dbReference type="EMBL" id="JACGWL010000014">
    <property type="protein sequence ID" value="KAK4388269.1"/>
    <property type="molecule type" value="Genomic_DNA"/>
</dbReference>
<protein>
    <recommendedName>
        <fullName evidence="3">Retrotransposon gag domain-containing protein</fullName>
    </recommendedName>
</protein>
<evidence type="ECO:0000313" key="1">
    <source>
        <dbReference type="EMBL" id="KAK4388269.1"/>
    </source>
</evidence>
<evidence type="ECO:0008006" key="3">
    <source>
        <dbReference type="Google" id="ProtNLM"/>
    </source>
</evidence>
<organism evidence="1 2">
    <name type="scientific">Sesamum angolense</name>
    <dbReference type="NCBI Taxonomy" id="2727404"/>
    <lineage>
        <taxon>Eukaryota</taxon>
        <taxon>Viridiplantae</taxon>
        <taxon>Streptophyta</taxon>
        <taxon>Embryophyta</taxon>
        <taxon>Tracheophyta</taxon>
        <taxon>Spermatophyta</taxon>
        <taxon>Magnoliopsida</taxon>
        <taxon>eudicotyledons</taxon>
        <taxon>Gunneridae</taxon>
        <taxon>Pentapetalae</taxon>
        <taxon>asterids</taxon>
        <taxon>lamiids</taxon>
        <taxon>Lamiales</taxon>
        <taxon>Pedaliaceae</taxon>
        <taxon>Sesamum</taxon>
    </lineage>
</organism>
<name>A0AAE1W7R7_9LAMI</name>
<evidence type="ECO:0000313" key="2">
    <source>
        <dbReference type="Proteomes" id="UP001289374"/>
    </source>
</evidence>
<accession>A0AAE1W7R7</accession>
<keyword evidence="2" id="KW-1185">Reference proteome</keyword>
<dbReference type="AlphaFoldDB" id="A0AAE1W7R7"/>
<dbReference type="CDD" id="cd00303">
    <property type="entry name" value="retropepsin_like"/>
    <property type="match status" value="1"/>
</dbReference>
<comment type="caution">
    <text evidence="1">The sequence shown here is derived from an EMBL/GenBank/DDBJ whole genome shotgun (WGS) entry which is preliminary data.</text>
</comment>
<reference evidence="1" key="1">
    <citation type="submission" date="2020-06" db="EMBL/GenBank/DDBJ databases">
        <authorList>
            <person name="Li T."/>
            <person name="Hu X."/>
            <person name="Zhang T."/>
            <person name="Song X."/>
            <person name="Zhang H."/>
            <person name="Dai N."/>
            <person name="Sheng W."/>
            <person name="Hou X."/>
            <person name="Wei L."/>
        </authorList>
    </citation>
    <scope>NUCLEOTIDE SEQUENCE</scope>
    <source>
        <strain evidence="1">K16</strain>
        <tissue evidence="1">Leaf</tissue>
    </source>
</reference>